<dbReference type="HOGENOM" id="CLU_2410300_0_0_11"/>
<evidence type="ECO:0000256" key="1">
    <source>
        <dbReference type="SAM" id="MobiDB-lite"/>
    </source>
</evidence>
<feature type="region of interest" description="Disordered" evidence="1">
    <location>
        <begin position="1"/>
        <end position="22"/>
    </location>
</feature>
<dbReference type="GeneID" id="61134661"/>
<protein>
    <submittedName>
        <fullName evidence="2">Uncharacterized protein</fullName>
    </submittedName>
</protein>
<keyword evidence="3" id="KW-1185">Reference proteome</keyword>
<gene>
    <name evidence="2" type="ordered locus">NFA_39960</name>
</gene>
<dbReference type="OrthoDB" id="4570418at2"/>
<dbReference type="EMBL" id="AP006618">
    <property type="protein sequence ID" value="BAD58844.1"/>
    <property type="molecule type" value="Genomic_DNA"/>
</dbReference>
<organism evidence="2 3">
    <name type="scientific">Nocardia farcinica (strain IFM 10152)</name>
    <dbReference type="NCBI Taxonomy" id="247156"/>
    <lineage>
        <taxon>Bacteria</taxon>
        <taxon>Bacillati</taxon>
        <taxon>Actinomycetota</taxon>
        <taxon>Actinomycetes</taxon>
        <taxon>Mycobacteriales</taxon>
        <taxon>Nocardiaceae</taxon>
        <taxon>Nocardia</taxon>
    </lineage>
</organism>
<dbReference type="RefSeq" id="WP_011210529.1">
    <property type="nucleotide sequence ID" value="NC_006361.1"/>
</dbReference>
<dbReference type="STRING" id="247156.NFA_39960"/>
<sequence length="92" mass="10424">MAERVTDEQLDDWIANASHPQPDEQRAMAHELVQLRQLVRDLTDPDECWFDHHGGCQAHGYLSLEPGELCPHAEAKQLIADWDQAGPGEARR</sequence>
<proteinExistence type="predicted"/>
<reference evidence="2 3" key="1">
    <citation type="journal article" date="2004" name="Proc. Natl. Acad. Sci. U.S.A.">
        <title>The complete genomic sequence of Nocardia farcinica IFM 10152.</title>
        <authorList>
            <person name="Ishikawa J."/>
            <person name="Yamashita A."/>
            <person name="Mikami Y."/>
            <person name="Hoshino Y."/>
            <person name="Kurita H."/>
            <person name="Hotta K."/>
            <person name="Shiba T."/>
            <person name="Hattori M."/>
        </authorList>
    </citation>
    <scope>NUCLEOTIDE SEQUENCE [LARGE SCALE GENOMIC DNA]</scope>
    <source>
        <strain evidence="2 3">IFM 10152</strain>
    </source>
</reference>
<evidence type="ECO:0000313" key="2">
    <source>
        <dbReference type="EMBL" id="BAD58844.1"/>
    </source>
</evidence>
<dbReference type="KEGG" id="nfa:NFA_39960"/>
<name>Q5YSJ7_NOCFA</name>
<dbReference type="AlphaFoldDB" id="Q5YSJ7"/>
<dbReference type="Proteomes" id="UP000006820">
    <property type="component" value="Chromosome"/>
</dbReference>
<evidence type="ECO:0000313" key="3">
    <source>
        <dbReference type="Proteomes" id="UP000006820"/>
    </source>
</evidence>
<accession>Q5YSJ7</accession>